<feature type="domain" description="2,6-dihydroxypyridine 3-monooxygenase substrate binding" evidence="4">
    <location>
        <begin position="195"/>
        <end position="328"/>
    </location>
</feature>
<reference evidence="5" key="1">
    <citation type="journal article" date="2023" name="Mol. Phylogenet. Evol.">
        <title>Genome-scale phylogeny and comparative genomics of the fungal order Sordariales.</title>
        <authorList>
            <person name="Hensen N."/>
            <person name="Bonometti L."/>
            <person name="Westerberg I."/>
            <person name="Brannstrom I.O."/>
            <person name="Guillou S."/>
            <person name="Cros-Aarteil S."/>
            <person name="Calhoun S."/>
            <person name="Haridas S."/>
            <person name="Kuo A."/>
            <person name="Mondo S."/>
            <person name="Pangilinan J."/>
            <person name="Riley R."/>
            <person name="LaButti K."/>
            <person name="Andreopoulos B."/>
            <person name="Lipzen A."/>
            <person name="Chen C."/>
            <person name="Yan M."/>
            <person name="Daum C."/>
            <person name="Ng V."/>
            <person name="Clum A."/>
            <person name="Steindorff A."/>
            <person name="Ohm R.A."/>
            <person name="Martin F."/>
            <person name="Silar P."/>
            <person name="Natvig D.O."/>
            <person name="Lalanne C."/>
            <person name="Gautier V."/>
            <person name="Ament-Velasquez S.L."/>
            <person name="Kruys A."/>
            <person name="Hutchinson M.I."/>
            <person name="Powell A.J."/>
            <person name="Barry K."/>
            <person name="Miller A.N."/>
            <person name="Grigoriev I.V."/>
            <person name="Debuchy R."/>
            <person name="Gladieux P."/>
            <person name="Hiltunen Thoren M."/>
            <person name="Johannesson H."/>
        </authorList>
    </citation>
    <scope>NUCLEOTIDE SEQUENCE</scope>
    <source>
        <strain evidence="5">CBS 315.58</strain>
    </source>
</reference>
<dbReference type="PANTHER" id="PTHR47469:SF2">
    <property type="entry name" value="OS06G0597600 PROTEIN"/>
    <property type="match status" value="1"/>
</dbReference>
<organism evidence="5 6">
    <name type="scientific">Triangularia verruculosa</name>
    <dbReference type="NCBI Taxonomy" id="2587418"/>
    <lineage>
        <taxon>Eukaryota</taxon>
        <taxon>Fungi</taxon>
        <taxon>Dikarya</taxon>
        <taxon>Ascomycota</taxon>
        <taxon>Pezizomycotina</taxon>
        <taxon>Sordariomycetes</taxon>
        <taxon>Sordariomycetidae</taxon>
        <taxon>Sordariales</taxon>
        <taxon>Podosporaceae</taxon>
        <taxon>Triangularia</taxon>
    </lineage>
</organism>
<accession>A0AAN6XHI6</accession>
<dbReference type="InterPro" id="IPR003953">
    <property type="entry name" value="FAD-dep_OxRdtase_2_FAD-bd"/>
</dbReference>
<dbReference type="InterPro" id="IPR053212">
    <property type="entry name" value="DHP_3-monooxygenase"/>
</dbReference>
<reference evidence="5" key="2">
    <citation type="submission" date="2023-05" db="EMBL/GenBank/DDBJ databases">
        <authorList>
            <consortium name="Lawrence Berkeley National Laboratory"/>
            <person name="Steindorff A."/>
            <person name="Hensen N."/>
            <person name="Bonometti L."/>
            <person name="Westerberg I."/>
            <person name="Brannstrom I.O."/>
            <person name="Guillou S."/>
            <person name="Cros-Aarteil S."/>
            <person name="Calhoun S."/>
            <person name="Haridas S."/>
            <person name="Kuo A."/>
            <person name="Mondo S."/>
            <person name="Pangilinan J."/>
            <person name="Riley R."/>
            <person name="Labutti K."/>
            <person name="Andreopoulos B."/>
            <person name="Lipzen A."/>
            <person name="Chen C."/>
            <person name="Yanf M."/>
            <person name="Daum C."/>
            <person name="Ng V."/>
            <person name="Clum A."/>
            <person name="Ohm R."/>
            <person name="Martin F."/>
            <person name="Silar P."/>
            <person name="Natvig D."/>
            <person name="Lalanne C."/>
            <person name="Gautier V."/>
            <person name="Ament-Velasquez S.L."/>
            <person name="Kruys A."/>
            <person name="Hutchinson M.I."/>
            <person name="Powell A.J."/>
            <person name="Barry K."/>
            <person name="Miller A.N."/>
            <person name="Grigoriev I.V."/>
            <person name="Debuchy R."/>
            <person name="Gladieux P."/>
            <person name="Thoren M.H."/>
            <person name="Johannesson H."/>
        </authorList>
    </citation>
    <scope>NUCLEOTIDE SEQUENCE</scope>
    <source>
        <strain evidence="5">CBS 315.58</strain>
    </source>
</reference>
<dbReference type="SUPFAM" id="SSF54373">
    <property type="entry name" value="FAD-linked reductases, C-terminal domain"/>
    <property type="match status" value="1"/>
</dbReference>
<evidence type="ECO:0000259" key="4">
    <source>
        <dbReference type="Pfam" id="PF22607"/>
    </source>
</evidence>
<comment type="caution">
    <text evidence="5">The sequence shown here is derived from an EMBL/GenBank/DDBJ whole genome shotgun (WGS) entry which is preliminary data.</text>
</comment>
<dbReference type="Pfam" id="PF00890">
    <property type="entry name" value="FAD_binding_2"/>
    <property type="match status" value="1"/>
</dbReference>
<evidence type="ECO:0000259" key="3">
    <source>
        <dbReference type="Pfam" id="PF00890"/>
    </source>
</evidence>
<evidence type="ECO:0008006" key="7">
    <source>
        <dbReference type="Google" id="ProtNLM"/>
    </source>
</evidence>
<feature type="domain" description="FAD-dependent oxidoreductase 2 FAD-binding" evidence="3">
    <location>
        <begin position="9"/>
        <end position="48"/>
    </location>
</feature>
<evidence type="ECO:0000256" key="2">
    <source>
        <dbReference type="ARBA" id="ARBA00023002"/>
    </source>
</evidence>
<dbReference type="PANTHER" id="PTHR47469">
    <property type="entry name" value="MONOOXYGENASE-LIKE"/>
    <property type="match status" value="1"/>
</dbReference>
<dbReference type="Proteomes" id="UP001303160">
    <property type="component" value="Unassembled WGS sequence"/>
</dbReference>
<keyword evidence="1" id="KW-0285">Flavoprotein</keyword>
<dbReference type="Gene3D" id="3.50.50.60">
    <property type="entry name" value="FAD/NAD(P)-binding domain"/>
    <property type="match status" value="1"/>
</dbReference>
<evidence type="ECO:0000313" key="6">
    <source>
        <dbReference type="Proteomes" id="UP001303160"/>
    </source>
</evidence>
<dbReference type="InterPro" id="IPR054707">
    <property type="entry name" value="DhpH_subs-bd"/>
</dbReference>
<name>A0AAN6XHI6_9PEZI</name>
<gene>
    <name evidence="5" type="ORF">QBC40DRAFT_326093</name>
</gene>
<dbReference type="SUPFAM" id="SSF51905">
    <property type="entry name" value="FAD/NAD(P)-binding domain"/>
    <property type="match status" value="1"/>
</dbReference>
<sequence>MDSKAKPLDVVIIGGSLAGLMCGVALKHRGHNITILERDGDERQSHMAGVCLGPDAVRYLELHDRLSSKPFSHRSTRVQALRSNGTIDILANGRREITSWDTYYFRLRSLFDGYSSSYYPEPPESLSTADGTARYLSRNMVTNIERDIATDKMAITVLNPNTQKTSTHQADLVIGADGPNSFVRSKYLPTIHRQYAGYIAWRGTVLESTVSPSTRNAFRRSVSVHMMLGHTGQQEHCIVYAIPGPDGSLAPGERYLNFLWYTNETPAALDEILLDGIDGHRHHNIVPSGRVRKDLWEGKVHEAREIPLPEAFLEVVTKIEKPFVQVITEFYAPEAVFEGGRVLLVGDALCLFRPHTAFSGTQAAFHALRVEEYVAGEIGLGEWEGRVLRYSWLHWMQSIWWGAYYQCKLPVAAAAAVRYWVYCGVESVRCWWRGEEGLLRTGTFAVERYEDE</sequence>
<proteinExistence type="predicted"/>
<dbReference type="Pfam" id="PF22607">
    <property type="entry name" value="FAD_binding-like"/>
    <property type="match status" value="1"/>
</dbReference>
<dbReference type="EMBL" id="MU863915">
    <property type="protein sequence ID" value="KAK4200734.1"/>
    <property type="molecule type" value="Genomic_DNA"/>
</dbReference>
<keyword evidence="6" id="KW-1185">Reference proteome</keyword>
<dbReference type="GO" id="GO:0016491">
    <property type="term" value="F:oxidoreductase activity"/>
    <property type="evidence" value="ECO:0007669"/>
    <property type="project" value="UniProtKB-KW"/>
</dbReference>
<dbReference type="InterPro" id="IPR036188">
    <property type="entry name" value="FAD/NAD-bd_sf"/>
</dbReference>
<evidence type="ECO:0000256" key="1">
    <source>
        <dbReference type="ARBA" id="ARBA00022630"/>
    </source>
</evidence>
<evidence type="ECO:0000313" key="5">
    <source>
        <dbReference type="EMBL" id="KAK4200734.1"/>
    </source>
</evidence>
<dbReference type="PRINTS" id="PR00420">
    <property type="entry name" value="RNGMNOXGNASE"/>
</dbReference>
<dbReference type="Gene3D" id="3.30.9.60">
    <property type="match status" value="1"/>
</dbReference>
<keyword evidence="2" id="KW-0560">Oxidoreductase</keyword>
<protein>
    <recommendedName>
        <fullName evidence="7">FAD/NAD(P)-binding domain-containing protein</fullName>
    </recommendedName>
</protein>
<dbReference type="AlphaFoldDB" id="A0AAN6XHI6"/>